<dbReference type="InterPro" id="IPR001537">
    <property type="entry name" value="SpoU_MeTrfase"/>
</dbReference>
<evidence type="ECO:0000256" key="1">
    <source>
        <dbReference type="ARBA" id="ARBA00022603"/>
    </source>
</evidence>
<feature type="transmembrane region" description="Helical" evidence="3">
    <location>
        <begin position="24"/>
        <end position="50"/>
    </location>
</feature>
<proteinExistence type="predicted"/>
<protein>
    <submittedName>
        <fullName evidence="5">Putative RNA methyltransferase, TrmH family</fullName>
    </submittedName>
</protein>
<dbReference type="Gene3D" id="3.40.1280.10">
    <property type="match status" value="1"/>
</dbReference>
<dbReference type="InterPro" id="IPR029028">
    <property type="entry name" value="Alpha/beta_knot_MTases"/>
</dbReference>
<evidence type="ECO:0000256" key="3">
    <source>
        <dbReference type="SAM" id="Phobius"/>
    </source>
</evidence>
<dbReference type="InterPro" id="IPR029026">
    <property type="entry name" value="tRNA_m1G_MTases_N"/>
</dbReference>
<name>J7GZV3_CARRU</name>
<dbReference type="GO" id="GO:0008173">
    <property type="term" value="F:RNA methyltransferase activity"/>
    <property type="evidence" value="ECO:0007669"/>
    <property type="project" value="InterPro"/>
</dbReference>
<dbReference type="EMBL" id="CP003541">
    <property type="protein sequence ID" value="AFP83535.1"/>
    <property type="molecule type" value="Genomic_DNA"/>
</dbReference>
<evidence type="ECO:0000313" key="6">
    <source>
        <dbReference type="Proteomes" id="UP000003932"/>
    </source>
</evidence>
<gene>
    <name evidence="5" type="primary">trmH</name>
    <name evidence="5" type="ORF">A33U_068</name>
</gene>
<keyword evidence="3" id="KW-1133">Transmembrane helix</keyword>
<sequence>MFFLNKFFFLKILNKKKISFKKKFFVVLYFLTNYGNILSCIRTCFIFNIYCIIKKKINESFINFNNFLKINKIYFFLKNNKKNYLLISLSINSFLSILNFNLKKKTIILIGNEKKSLNKKFFLLSDIILKIKTYCKKSLNVNVVNGICLFKLLKYDL</sequence>
<organism evidence="5 6">
    <name type="scientific">Candidatus Carsonella ruddii CE isolate Thao2000</name>
    <dbReference type="NCBI Taxonomy" id="1202536"/>
    <lineage>
        <taxon>Bacteria</taxon>
        <taxon>Pseudomonadati</taxon>
        <taxon>Pseudomonadota</taxon>
        <taxon>Gammaproteobacteria</taxon>
        <taxon>Oceanospirillales</taxon>
        <taxon>Halomonadaceae</taxon>
        <taxon>Zymobacter group</taxon>
        <taxon>Candidatus Carsonella</taxon>
    </lineage>
</organism>
<reference evidence="5 6" key="1">
    <citation type="journal article" date="2012" name="Mol. Biol. Evol.">
        <title>Genome reduction and co-evolution between the primary and secondary bacterial symbionts of psyllids.</title>
        <authorList>
            <person name="Sloan D.B."/>
            <person name="Moran N.A."/>
        </authorList>
    </citation>
    <scope>NUCLEOTIDE SEQUENCE [LARGE SCALE GENOMIC DNA]</scope>
    <source>
        <strain evidence="5 6">CE</strain>
    </source>
</reference>
<dbReference type="STRING" id="1202536.A33U_068"/>
<feature type="transmembrane region" description="Helical" evidence="3">
    <location>
        <begin position="84"/>
        <end position="102"/>
    </location>
</feature>
<keyword evidence="1 5" id="KW-0489">Methyltransferase</keyword>
<dbReference type="RefSeq" id="WP_014886836.1">
    <property type="nucleotide sequence ID" value="NC_018414.1"/>
</dbReference>
<keyword evidence="3" id="KW-0472">Membrane</keyword>
<feature type="domain" description="tRNA/rRNA methyltransferase SpoU type" evidence="4">
    <location>
        <begin position="24"/>
        <end position="150"/>
    </location>
</feature>
<dbReference type="GO" id="GO:0006396">
    <property type="term" value="P:RNA processing"/>
    <property type="evidence" value="ECO:0007669"/>
    <property type="project" value="InterPro"/>
</dbReference>
<evidence type="ECO:0000256" key="2">
    <source>
        <dbReference type="ARBA" id="ARBA00022679"/>
    </source>
</evidence>
<evidence type="ECO:0000313" key="5">
    <source>
        <dbReference type="EMBL" id="AFP83535.1"/>
    </source>
</evidence>
<dbReference type="OrthoDB" id="6183876at2"/>
<dbReference type="GO" id="GO:0032259">
    <property type="term" value="P:methylation"/>
    <property type="evidence" value="ECO:0007669"/>
    <property type="project" value="UniProtKB-KW"/>
</dbReference>
<dbReference type="Proteomes" id="UP000003932">
    <property type="component" value="Chromosome"/>
</dbReference>
<dbReference type="KEGG" id="cru:A33U_068"/>
<keyword evidence="2 5" id="KW-0808">Transferase</keyword>
<dbReference type="AlphaFoldDB" id="J7GZV3"/>
<keyword evidence="3" id="KW-0812">Transmembrane</keyword>
<dbReference type="GO" id="GO:0003723">
    <property type="term" value="F:RNA binding"/>
    <property type="evidence" value="ECO:0007669"/>
    <property type="project" value="InterPro"/>
</dbReference>
<dbReference type="PATRIC" id="fig|1202536.3.peg.60"/>
<evidence type="ECO:0000259" key="4">
    <source>
        <dbReference type="Pfam" id="PF00588"/>
    </source>
</evidence>
<accession>J7GZV3</accession>
<dbReference type="HOGENOM" id="CLU_123221_0_0_6"/>
<dbReference type="Pfam" id="PF00588">
    <property type="entry name" value="SpoU_methylase"/>
    <property type="match status" value="1"/>
</dbReference>
<dbReference type="SUPFAM" id="SSF75217">
    <property type="entry name" value="alpha/beta knot"/>
    <property type="match status" value="1"/>
</dbReference>